<sequence>MSSLLLGVYDKKGTLVYAGSVGTGFNNKTLRDLFKRLKPPVCRTVLSRRAGK</sequence>
<protein>
    <recommendedName>
        <fullName evidence="1">DNA ligase (ATP)</fullName>
        <ecNumber evidence="1">6.5.1.1</ecNumber>
    </recommendedName>
</protein>
<dbReference type="InterPro" id="IPR012309">
    <property type="entry name" value="DNA_ligase_ATP-dep_C"/>
</dbReference>
<name>A0ABW0L1S6_9BURK</name>
<reference evidence="4" key="1">
    <citation type="journal article" date="2019" name="Int. J. Syst. Evol. Microbiol.">
        <title>The Global Catalogue of Microorganisms (GCM) 10K type strain sequencing project: providing services to taxonomists for standard genome sequencing and annotation.</title>
        <authorList>
            <consortium name="The Broad Institute Genomics Platform"/>
            <consortium name="The Broad Institute Genome Sequencing Center for Infectious Disease"/>
            <person name="Wu L."/>
            <person name="Ma J."/>
        </authorList>
    </citation>
    <scope>NUCLEOTIDE SEQUENCE [LARGE SCALE GENOMIC DNA]</scope>
    <source>
        <strain evidence="4">KACC 12649</strain>
    </source>
</reference>
<feature type="domain" description="DNA ligase ATP-dependent C-terminal" evidence="2">
    <location>
        <begin position="2"/>
        <end position="39"/>
    </location>
</feature>
<dbReference type="EC" id="6.5.1.1" evidence="1"/>
<dbReference type="Gene3D" id="2.40.50.140">
    <property type="entry name" value="Nucleic acid-binding proteins"/>
    <property type="match status" value="1"/>
</dbReference>
<dbReference type="InterPro" id="IPR012340">
    <property type="entry name" value="NA-bd_OB-fold"/>
</dbReference>
<evidence type="ECO:0000256" key="1">
    <source>
        <dbReference type="ARBA" id="ARBA00012727"/>
    </source>
</evidence>
<proteinExistence type="predicted"/>
<comment type="caution">
    <text evidence="3">The sequence shown here is derived from an EMBL/GenBank/DDBJ whole genome shotgun (WGS) entry which is preliminary data.</text>
</comment>
<dbReference type="SUPFAM" id="SSF50249">
    <property type="entry name" value="Nucleic acid-binding proteins"/>
    <property type="match status" value="1"/>
</dbReference>
<organism evidence="3 4">
    <name type="scientific">Massilia niabensis</name>
    <dbReference type="NCBI Taxonomy" id="544910"/>
    <lineage>
        <taxon>Bacteria</taxon>
        <taxon>Pseudomonadati</taxon>
        <taxon>Pseudomonadota</taxon>
        <taxon>Betaproteobacteria</taxon>
        <taxon>Burkholderiales</taxon>
        <taxon>Oxalobacteraceae</taxon>
        <taxon>Telluria group</taxon>
        <taxon>Massilia</taxon>
    </lineage>
</organism>
<evidence type="ECO:0000313" key="3">
    <source>
        <dbReference type="EMBL" id="MFC5459266.1"/>
    </source>
</evidence>
<evidence type="ECO:0000313" key="4">
    <source>
        <dbReference type="Proteomes" id="UP001596050"/>
    </source>
</evidence>
<dbReference type="RefSeq" id="WP_379780960.1">
    <property type="nucleotide sequence ID" value="NZ_JBHSMU010000005.1"/>
</dbReference>
<dbReference type="Pfam" id="PF04679">
    <property type="entry name" value="DNA_ligase_A_C"/>
    <property type="match status" value="1"/>
</dbReference>
<keyword evidence="4" id="KW-1185">Reference proteome</keyword>
<dbReference type="EMBL" id="JBHSMU010000005">
    <property type="protein sequence ID" value="MFC5459266.1"/>
    <property type="molecule type" value="Genomic_DNA"/>
</dbReference>
<gene>
    <name evidence="3" type="ORF">ACFPN5_05530</name>
</gene>
<accession>A0ABW0L1S6</accession>
<dbReference type="Proteomes" id="UP001596050">
    <property type="component" value="Unassembled WGS sequence"/>
</dbReference>
<evidence type="ECO:0000259" key="2">
    <source>
        <dbReference type="Pfam" id="PF04679"/>
    </source>
</evidence>